<keyword evidence="4 12" id="KW-0489">Methyltransferase</keyword>
<evidence type="ECO:0000256" key="5">
    <source>
        <dbReference type="ARBA" id="ARBA00022679"/>
    </source>
</evidence>
<evidence type="ECO:0000256" key="7">
    <source>
        <dbReference type="ARBA" id="ARBA00023015"/>
    </source>
</evidence>
<dbReference type="FunFam" id="1.10.10.10:FF:000214">
    <property type="entry name" value="Methylated-DNA--protein-cysteine methyltransferase"/>
    <property type="match status" value="1"/>
</dbReference>
<evidence type="ECO:0000256" key="3">
    <source>
        <dbReference type="ARBA" id="ARBA00011918"/>
    </source>
</evidence>
<organism evidence="12 13">
    <name type="scientific">Catalinimonas alkaloidigena</name>
    <dbReference type="NCBI Taxonomy" id="1075417"/>
    <lineage>
        <taxon>Bacteria</taxon>
        <taxon>Pseudomonadati</taxon>
        <taxon>Bacteroidota</taxon>
        <taxon>Cytophagia</taxon>
        <taxon>Cytophagales</taxon>
        <taxon>Catalimonadaceae</taxon>
        <taxon>Catalinimonas</taxon>
    </lineage>
</organism>
<dbReference type="GO" id="GO:0043565">
    <property type="term" value="F:sequence-specific DNA binding"/>
    <property type="evidence" value="ECO:0007669"/>
    <property type="project" value="InterPro"/>
</dbReference>
<dbReference type="SUPFAM" id="SSF46689">
    <property type="entry name" value="Homeodomain-like"/>
    <property type="match status" value="1"/>
</dbReference>
<evidence type="ECO:0000256" key="10">
    <source>
        <dbReference type="ARBA" id="ARBA00049348"/>
    </source>
</evidence>
<evidence type="ECO:0000256" key="9">
    <source>
        <dbReference type="ARBA" id="ARBA00023204"/>
    </source>
</evidence>
<comment type="catalytic activity">
    <reaction evidence="1">
        <text>a 4-O-methyl-thymidine in DNA + L-cysteinyl-[protein] = a thymidine in DNA + S-methyl-L-cysteinyl-[protein]</text>
        <dbReference type="Rhea" id="RHEA:53428"/>
        <dbReference type="Rhea" id="RHEA-COMP:10131"/>
        <dbReference type="Rhea" id="RHEA-COMP:10132"/>
        <dbReference type="Rhea" id="RHEA-COMP:13555"/>
        <dbReference type="Rhea" id="RHEA-COMP:13556"/>
        <dbReference type="ChEBI" id="CHEBI:29950"/>
        <dbReference type="ChEBI" id="CHEBI:82612"/>
        <dbReference type="ChEBI" id="CHEBI:137386"/>
        <dbReference type="ChEBI" id="CHEBI:137387"/>
        <dbReference type="EC" id="2.1.1.63"/>
    </reaction>
</comment>
<keyword evidence="13" id="KW-1185">Reference proteome</keyword>
<dbReference type="InterPro" id="IPR036631">
    <property type="entry name" value="MGMT_N_sf"/>
</dbReference>
<dbReference type="Gene3D" id="1.10.10.60">
    <property type="entry name" value="Homeodomain-like"/>
    <property type="match status" value="1"/>
</dbReference>
<dbReference type="InterPro" id="IPR036388">
    <property type="entry name" value="WH-like_DNA-bd_sf"/>
</dbReference>
<dbReference type="EMBL" id="FNFO01000012">
    <property type="protein sequence ID" value="SDM35484.1"/>
    <property type="molecule type" value="Genomic_DNA"/>
</dbReference>
<dbReference type="NCBIfam" id="TIGR00589">
    <property type="entry name" value="ogt"/>
    <property type="match status" value="1"/>
</dbReference>
<dbReference type="GO" id="GO:0006281">
    <property type="term" value="P:DNA repair"/>
    <property type="evidence" value="ECO:0007669"/>
    <property type="project" value="UniProtKB-KW"/>
</dbReference>
<evidence type="ECO:0000256" key="8">
    <source>
        <dbReference type="ARBA" id="ARBA00023163"/>
    </source>
</evidence>
<dbReference type="STRING" id="1075417.SAMN05421823_112183"/>
<dbReference type="PROSITE" id="PS00374">
    <property type="entry name" value="MGMT"/>
    <property type="match status" value="1"/>
</dbReference>
<protein>
    <recommendedName>
        <fullName evidence="3">methylated-DNA--[protein]-cysteine S-methyltransferase</fullName>
        <ecNumber evidence="3">2.1.1.63</ecNumber>
    </recommendedName>
</protein>
<dbReference type="Gene3D" id="1.10.10.10">
    <property type="entry name" value="Winged helix-like DNA-binding domain superfamily/Winged helix DNA-binding domain"/>
    <property type="match status" value="1"/>
</dbReference>
<dbReference type="CDD" id="cd06445">
    <property type="entry name" value="ATase"/>
    <property type="match status" value="1"/>
</dbReference>
<keyword evidence="7" id="KW-0805">Transcription regulation</keyword>
<evidence type="ECO:0000256" key="2">
    <source>
        <dbReference type="ARBA" id="ARBA00008711"/>
    </source>
</evidence>
<comment type="similarity">
    <text evidence="2">Belongs to the MGMT family.</text>
</comment>
<dbReference type="InterPro" id="IPR018060">
    <property type="entry name" value="HTH_AraC"/>
</dbReference>
<accession>A0A1G9SJ07</accession>
<dbReference type="GO" id="GO:0032259">
    <property type="term" value="P:methylation"/>
    <property type="evidence" value="ECO:0007669"/>
    <property type="project" value="UniProtKB-KW"/>
</dbReference>
<dbReference type="EC" id="2.1.1.63" evidence="3"/>
<dbReference type="PROSITE" id="PS01124">
    <property type="entry name" value="HTH_ARAC_FAMILY_2"/>
    <property type="match status" value="1"/>
</dbReference>
<dbReference type="InterPro" id="IPR009057">
    <property type="entry name" value="Homeodomain-like_sf"/>
</dbReference>
<comment type="catalytic activity">
    <reaction evidence="10">
        <text>a 6-O-methyl-2'-deoxyguanosine in DNA + L-cysteinyl-[protein] = S-methyl-L-cysteinyl-[protein] + a 2'-deoxyguanosine in DNA</text>
        <dbReference type="Rhea" id="RHEA:24000"/>
        <dbReference type="Rhea" id="RHEA-COMP:10131"/>
        <dbReference type="Rhea" id="RHEA-COMP:10132"/>
        <dbReference type="Rhea" id="RHEA-COMP:11367"/>
        <dbReference type="Rhea" id="RHEA-COMP:11368"/>
        <dbReference type="ChEBI" id="CHEBI:29950"/>
        <dbReference type="ChEBI" id="CHEBI:82612"/>
        <dbReference type="ChEBI" id="CHEBI:85445"/>
        <dbReference type="ChEBI" id="CHEBI:85448"/>
        <dbReference type="EC" id="2.1.1.63"/>
    </reaction>
</comment>
<evidence type="ECO:0000313" key="13">
    <source>
        <dbReference type="Proteomes" id="UP000198510"/>
    </source>
</evidence>
<evidence type="ECO:0000259" key="11">
    <source>
        <dbReference type="PROSITE" id="PS01124"/>
    </source>
</evidence>
<evidence type="ECO:0000256" key="6">
    <source>
        <dbReference type="ARBA" id="ARBA00022763"/>
    </source>
</evidence>
<dbReference type="InterPro" id="IPR001497">
    <property type="entry name" value="MethylDNA_cys_MeTrfase_AS"/>
</dbReference>
<evidence type="ECO:0000256" key="4">
    <source>
        <dbReference type="ARBA" id="ARBA00022603"/>
    </source>
</evidence>
<dbReference type="OrthoDB" id="9802228at2"/>
<sequence>MEKLAVASSQASLDYERIERAILFLESHHTQQPSLQDVADHVHLSPFHFERMFSRWAGTTPQRFLRYLTKEYAKQLLNQSRDVLDVSYSVGLSSPGRLHDLFVTYEALSPGEYKQKAKGMDLYYGVHPTPFGPALVAVTRRGVCGLVFLQEEDPATALAGLQEEWPDAHWAENPLLTRATIDQIFAPARTTVPKPIHLLLKGTNFQVKVWEALLKIPAGQLAHYGHIAEAVGNPQAVRAVGTACGKNHIAYLIPCHRVLQKAGQLGGYRWGTARKKAMLAWEAAQYGQLG</sequence>
<dbReference type="SMART" id="SM00342">
    <property type="entry name" value="HTH_ARAC"/>
    <property type="match status" value="1"/>
</dbReference>
<keyword evidence="5 12" id="KW-0808">Transferase</keyword>
<keyword evidence="6" id="KW-0227">DNA damage</keyword>
<dbReference type="Pfam" id="PF01035">
    <property type="entry name" value="DNA_binding_1"/>
    <property type="match status" value="1"/>
</dbReference>
<keyword evidence="9" id="KW-0234">DNA repair</keyword>
<dbReference type="GO" id="GO:0003700">
    <property type="term" value="F:DNA-binding transcription factor activity"/>
    <property type="evidence" value="ECO:0007669"/>
    <property type="project" value="InterPro"/>
</dbReference>
<evidence type="ECO:0000256" key="1">
    <source>
        <dbReference type="ARBA" id="ARBA00001286"/>
    </source>
</evidence>
<keyword evidence="8" id="KW-0804">Transcription</keyword>
<dbReference type="RefSeq" id="WP_089687297.1">
    <property type="nucleotide sequence ID" value="NZ_FNFO01000012.1"/>
</dbReference>
<name>A0A1G9SJ07_9BACT</name>
<dbReference type="SUPFAM" id="SSF46767">
    <property type="entry name" value="Methylated DNA-protein cysteine methyltransferase, C-terminal domain"/>
    <property type="match status" value="1"/>
</dbReference>
<dbReference type="AlphaFoldDB" id="A0A1G9SJ07"/>
<dbReference type="InterPro" id="IPR014048">
    <property type="entry name" value="MethylDNA_cys_MeTrfase_DNA-bd"/>
</dbReference>
<reference evidence="12 13" key="1">
    <citation type="submission" date="2016-10" db="EMBL/GenBank/DDBJ databases">
        <authorList>
            <person name="de Groot N.N."/>
        </authorList>
    </citation>
    <scope>NUCLEOTIDE SEQUENCE [LARGE SCALE GENOMIC DNA]</scope>
    <source>
        <strain evidence="12 13">DSM 25186</strain>
    </source>
</reference>
<dbReference type="Pfam" id="PF12833">
    <property type="entry name" value="HTH_18"/>
    <property type="match status" value="1"/>
</dbReference>
<dbReference type="Gene3D" id="3.30.160.70">
    <property type="entry name" value="Methylated DNA-protein cysteine methyltransferase domain"/>
    <property type="match status" value="1"/>
</dbReference>
<proteinExistence type="inferred from homology"/>
<gene>
    <name evidence="12" type="ORF">SAMN05421823_112183</name>
</gene>
<dbReference type="GO" id="GO:0003908">
    <property type="term" value="F:methylated-DNA-[protein]-cysteine S-methyltransferase activity"/>
    <property type="evidence" value="ECO:0007669"/>
    <property type="project" value="UniProtKB-EC"/>
</dbReference>
<dbReference type="SUPFAM" id="SSF53155">
    <property type="entry name" value="Methylated DNA-protein cysteine methyltransferase domain"/>
    <property type="match status" value="1"/>
</dbReference>
<feature type="domain" description="HTH araC/xylS-type" evidence="11">
    <location>
        <begin position="19"/>
        <end position="116"/>
    </location>
</feature>
<dbReference type="PANTHER" id="PTHR10815:SF13">
    <property type="entry name" value="METHYLATED-DNA--PROTEIN-CYSTEINE METHYLTRANSFERASE"/>
    <property type="match status" value="1"/>
</dbReference>
<dbReference type="InterPro" id="IPR036217">
    <property type="entry name" value="MethylDNA_cys_MeTrfase_DNAb"/>
</dbReference>
<dbReference type="Proteomes" id="UP000198510">
    <property type="component" value="Unassembled WGS sequence"/>
</dbReference>
<dbReference type="PANTHER" id="PTHR10815">
    <property type="entry name" value="METHYLATED-DNA--PROTEIN-CYSTEINE METHYLTRANSFERASE"/>
    <property type="match status" value="1"/>
</dbReference>
<evidence type="ECO:0000313" key="12">
    <source>
        <dbReference type="EMBL" id="SDM35484.1"/>
    </source>
</evidence>